<evidence type="ECO:0000313" key="1">
    <source>
        <dbReference type="EMBL" id="EKE28290.1"/>
    </source>
</evidence>
<accession>K2GXV7</accession>
<protein>
    <recommendedName>
        <fullName evidence="2">Prepilin-type N-terminal cleavage/methylation domain-containing protein</fullName>
    </recommendedName>
</protein>
<dbReference type="Pfam" id="PF07963">
    <property type="entry name" value="N_methyl"/>
    <property type="match status" value="1"/>
</dbReference>
<dbReference type="AlphaFoldDB" id="K2GXV7"/>
<dbReference type="SUPFAM" id="SSF54523">
    <property type="entry name" value="Pili subunits"/>
    <property type="match status" value="1"/>
</dbReference>
<gene>
    <name evidence="1" type="ORF">ACD_3C00082G0002</name>
</gene>
<dbReference type="NCBIfam" id="TIGR02532">
    <property type="entry name" value="IV_pilin_GFxxxE"/>
    <property type="match status" value="1"/>
</dbReference>
<evidence type="ECO:0008006" key="2">
    <source>
        <dbReference type="Google" id="ProtNLM"/>
    </source>
</evidence>
<sequence>MRKSSIKAFTIVELLVVITILAIISVVAYTNFWWSTDKAKNSKRLSDIASIETWLQAFFQEKNYYPMPSQYSAATPKNLWGYNNAVNAQLSNTLSWAKSWDQFTSIIAASTLGWWKVNDTSWAQIWAKWTIDKDVLAKAYLSTELQDPGLKDVKVGDTESFKDYWIWEYVYWVYAKSNSNWTLASQKWSAYNIAVTMKDDQKWFVTKLIWNFDKSTCATCPSSLVWPGWASLSSLNDWDSSQTWSSTNASETIPYAIIGF</sequence>
<dbReference type="Gene3D" id="3.30.700.10">
    <property type="entry name" value="Glycoprotein, Type 4 Pilin"/>
    <property type="match status" value="1"/>
</dbReference>
<proteinExistence type="predicted"/>
<reference evidence="1" key="1">
    <citation type="journal article" date="2012" name="Science">
        <title>Fermentation, hydrogen, and sulfur metabolism in multiple uncultivated bacterial phyla.</title>
        <authorList>
            <person name="Wrighton K.C."/>
            <person name="Thomas B.C."/>
            <person name="Sharon I."/>
            <person name="Miller C.S."/>
            <person name="Castelle C.J."/>
            <person name="VerBerkmoes N.C."/>
            <person name="Wilkins M.J."/>
            <person name="Hettich R.L."/>
            <person name="Lipton M.S."/>
            <person name="Williams K.H."/>
            <person name="Long P.E."/>
            <person name="Banfield J.F."/>
        </authorList>
    </citation>
    <scope>NUCLEOTIDE SEQUENCE [LARGE SCALE GENOMIC DNA]</scope>
</reference>
<dbReference type="InterPro" id="IPR045584">
    <property type="entry name" value="Pilin-like"/>
</dbReference>
<organism evidence="1">
    <name type="scientific">uncultured bacterium</name>
    <name type="common">gcode 4</name>
    <dbReference type="NCBI Taxonomy" id="1234023"/>
    <lineage>
        <taxon>Bacteria</taxon>
        <taxon>environmental samples</taxon>
    </lineage>
</organism>
<name>K2GXV7_9BACT</name>
<dbReference type="InterPro" id="IPR012902">
    <property type="entry name" value="N_methyl_site"/>
</dbReference>
<dbReference type="EMBL" id="AMFJ01000356">
    <property type="protein sequence ID" value="EKE28290.1"/>
    <property type="molecule type" value="Genomic_DNA"/>
</dbReference>
<comment type="caution">
    <text evidence="1">The sequence shown here is derived from an EMBL/GenBank/DDBJ whole genome shotgun (WGS) entry which is preliminary data.</text>
</comment>